<feature type="region of interest" description="Disordered" evidence="1">
    <location>
        <begin position="1723"/>
        <end position="1754"/>
    </location>
</feature>
<feature type="compositionally biased region" description="Polar residues" evidence="1">
    <location>
        <begin position="850"/>
        <end position="860"/>
    </location>
</feature>
<dbReference type="PANTHER" id="PTHR11161:SF0">
    <property type="entry name" value="O-ACYLTRANSFERASE LIKE PROTEIN"/>
    <property type="match status" value="1"/>
</dbReference>
<keyword evidence="2" id="KW-1133">Transmembrane helix</keyword>
<feature type="transmembrane region" description="Helical" evidence="2">
    <location>
        <begin position="1454"/>
        <end position="1476"/>
    </location>
</feature>
<reference evidence="4" key="1">
    <citation type="submission" date="2013-05" db="EMBL/GenBank/DDBJ databases">
        <authorList>
            <person name="Yim A.K.Y."/>
            <person name="Chan T.F."/>
            <person name="Ji K.M."/>
            <person name="Liu X.Y."/>
            <person name="Zhou J.W."/>
            <person name="Li R.Q."/>
            <person name="Yang K.Y."/>
            <person name="Li J."/>
            <person name="Li M."/>
            <person name="Law P.T.W."/>
            <person name="Wu Y.L."/>
            <person name="Cai Z.L."/>
            <person name="Qin H."/>
            <person name="Bao Y."/>
            <person name="Leung R.K.K."/>
            <person name="Ng P.K.S."/>
            <person name="Zou J."/>
            <person name="Zhong X.J."/>
            <person name="Ran P.X."/>
            <person name="Zhong N.S."/>
            <person name="Liu Z.G."/>
            <person name="Tsui S.K.W."/>
        </authorList>
    </citation>
    <scope>NUCLEOTIDE SEQUENCE</scope>
    <source>
        <strain evidence="4">Derf</strain>
        <tissue evidence="4">Whole organism</tissue>
    </source>
</reference>
<dbReference type="SMART" id="SM00703">
    <property type="entry name" value="NRF"/>
    <property type="match status" value="1"/>
</dbReference>
<feature type="region of interest" description="Disordered" evidence="1">
    <location>
        <begin position="769"/>
        <end position="860"/>
    </location>
</feature>
<feature type="compositionally biased region" description="Basic residues" evidence="1">
    <location>
        <begin position="532"/>
        <end position="542"/>
    </location>
</feature>
<gene>
    <name evidence="4" type="ORF">DERF_015933</name>
</gene>
<feature type="region of interest" description="Disordered" evidence="1">
    <location>
        <begin position="318"/>
        <end position="360"/>
    </location>
</feature>
<feature type="transmembrane region" description="Helical" evidence="2">
    <location>
        <begin position="1343"/>
        <end position="1368"/>
    </location>
</feature>
<dbReference type="Pfam" id="PF01757">
    <property type="entry name" value="Acyl_transf_3"/>
    <property type="match status" value="1"/>
</dbReference>
<dbReference type="Proteomes" id="UP000790347">
    <property type="component" value="Unassembled WGS sequence"/>
</dbReference>
<accession>A0A922KYB1</accession>
<evidence type="ECO:0000256" key="1">
    <source>
        <dbReference type="SAM" id="MobiDB-lite"/>
    </source>
</evidence>
<dbReference type="PANTHER" id="PTHR11161">
    <property type="entry name" value="O-ACYLTRANSFERASE"/>
    <property type="match status" value="1"/>
</dbReference>
<feature type="compositionally biased region" description="Polar residues" evidence="1">
    <location>
        <begin position="468"/>
        <end position="478"/>
    </location>
</feature>
<dbReference type="Pfam" id="PF20146">
    <property type="entry name" value="NRF"/>
    <property type="match status" value="1"/>
</dbReference>
<evidence type="ECO:0000313" key="4">
    <source>
        <dbReference type="EMBL" id="KAH9491202.1"/>
    </source>
</evidence>
<feature type="compositionally biased region" description="Basic residues" evidence="1">
    <location>
        <begin position="479"/>
        <end position="490"/>
    </location>
</feature>
<feature type="transmembrane region" description="Helical" evidence="2">
    <location>
        <begin position="1307"/>
        <end position="1331"/>
    </location>
</feature>
<feature type="transmembrane region" description="Helical" evidence="2">
    <location>
        <begin position="1547"/>
        <end position="1567"/>
    </location>
</feature>
<feature type="transmembrane region" description="Helical" evidence="2">
    <location>
        <begin position="1496"/>
        <end position="1521"/>
    </location>
</feature>
<feature type="transmembrane region" description="Helical" evidence="2">
    <location>
        <begin position="1582"/>
        <end position="1602"/>
    </location>
</feature>
<evidence type="ECO:0000256" key="2">
    <source>
        <dbReference type="SAM" id="Phobius"/>
    </source>
</evidence>
<feature type="region of interest" description="Disordered" evidence="1">
    <location>
        <begin position="468"/>
        <end position="516"/>
    </location>
</feature>
<keyword evidence="5" id="KW-1185">Reference proteome</keyword>
<feature type="transmembrane region" description="Helical" evidence="2">
    <location>
        <begin position="1623"/>
        <end position="1644"/>
    </location>
</feature>
<organism evidence="4 5">
    <name type="scientific">Dermatophagoides farinae</name>
    <name type="common">American house dust mite</name>
    <dbReference type="NCBI Taxonomy" id="6954"/>
    <lineage>
        <taxon>Eukaryota</taxon>
        <taxon>Metazoa</taxon>
        <taxon>Ecdysozoa</taxon>
        <taxon>Arthropoda</taxon>
        <taxon>Chelicerata</taxon>
        <taxon>Arachnida</taxon>
        <taxon>Acari</taxon>
        <taxon>Acariformes</taxon>
        <taxon>Sarcoptiformes</taxon>
        <taxon>Astigmata</taxon>
        <taxon>Psoroptidia</taxon>
        <taxon>Analgoidea</taxon>
        <taxon>Pyroglyphidae</taxon>
        <taxon>Dermatophagoidinae</taxon>
        <taxon>Dermatophagoides</taxon>
    </lineage>
</organism>
<feature type="region of interest" description="Disordered" evidence="1">
    <location>
        <begin position="531"/>
        <end position="556"/>
    </location>
</feature>
<keyword evidence="2" id="KW-0812">Transmembrane</keyword>
<dbReference type="InterPro" id="IPR052728">
    <property type="entry name" value="O2_lipid_transport_reg"/>
</dbReference>
<dbReference type="GO" id="GO:0016747">
    <property type="term" value="F:acyltransferase activity, transferring groups other than amino-acyl groups"/>
    <property type="evidence" value="ECO:0007669"/>
    <property type="project" value="InterPro"/>
</dbReference>
<dbReference type="InterPro" id="IPR002656">
    <property type="entry name" value="Acyl_transf_3_dom"/>
</dbReference>
<dbReference type="InterPro" id="IPR006621">
    <property type="entry name" value="Nose-resist-to-fluoxetine_N"/>
</dbReference>
<keyword evidence="2" id="KW-0472">Membrane</keyword>
<sequence length="1813" mass="210774">MNNEQQRNNNDNDDADNYNYKYNLSLVERLSMLTFELHSDLIQFYELYEQHLEPMLSDPLLISSSQSSSTITNDSLESIRQRQSMIVERFQEWLAMDDDDDDDDDDGDGQSNVDEDDDDDDLIDESLVLTSSGQLDDENDEERINKRKIRKRIIMNNLAARSRKHAYKVLQFCLQIYLDLYLLRQFFRDIRETLLVERSGYEQQLIESYRQELDLCIEHLLTKEYVEMKCLIEEYYKFRNHQPILPYHHFSIKMIECDQIMKTKSILAELDKDEQIRFKFIDHLIEDSKTFTLETMNTDVLKDCCSFIYSTMENSSSSNTNADADDHNDNLQPSTNDSNELRTKERSKRSSKSATKLSSSDVPVNRELLDEFVFQMYYKYVIEAMATTNVLDDNNGDGKKLRLDTALAKSLKIRKDKSIECQLCIEPVRFESMLELNLHMNDCHPPPPTSLPLPPISTTATSTTTVIQNQQSTVTKNKITNRHSRSKKKISNQTNGSSNHDDNVNVQDGDRDKDGPANLFIQSMIIEQVKKMAAKQKSRNKKNQQTDDSDGNQMNDVDKQVNCMKKSSNDNECSAYDQQQKLLETCMFDPEEGSFVLPVEIIQHLMNTDNPNYSWEQLVVDIQSGNLNFNNPLEKVFDDDGECVDLPDDFIDNDDEKLKLEETLHQTDKISGTINGHHPNQTVQIDSMVNIDEQTLKQSKIQRQHQRNHRRLLRKFERKISRLLTEKGDWKNESVWLTLRNRVRDDFIELIRKSANGFNANTSTITTTTTSSVATNDDPIVTSSIQPSLSSSRLPEIRTESNNDGNRILSSSSSSLIYNDHHNDNHHDQCRRRQDSSTTSSSPPPPSSLVPRQTQSSASKQLKNDMVKSFYNENDNIPQILCRRCQNPTAVNDYNQTNNHDDDDDQSICECNESHSIEVFHYLNNLYEQNKNEPIVKHVDSFNDTMAIVDHLVKIVGKIINLEVDQQQMMILADIVINTNISNECLWSLAKISSGVFDRQIWALKFLDAFGKFPTGIAEGSFSHFGEYDESKIIIPYPPTFNPMYQPSIDTLYVRHHFEYFINFLRLYNLDNYLTMRKVVEKLNNQHGTWLRLGVCFPTACQSNEFELLLNEIFYPVFKLPIELEPDCYDRQTYARKSYDNYEFYALIILSTIIIVNLICTACHFGCIAFCCQPMTESNNSMPLQKLFFRLSKSQLFKWIICFSIIANTEALFDFHCYDDPMIKQQMMTTNNDDDDDDKKSTKQKNHHHHHHKTIDRFKCIDVVRLFLVINVCVDHMFLFPPFMAFMSFKRILNSVITKAYDYNRYFFARNILIIDTMFLISGLLLSYSLLRKLAINRGRFNYIVFTIRLWLKYSIPMFFIVQLFWLLPLSGDGPLWNMGMKMLVNTCKESDSLLSSFTYLSNYRIRSNQNVFNFDQKFALCNPPTWFLSALFQLQIIGPLFILAIYHYQRFGLGLNIFMVLFGCYTSILPDHLFGQLTYMDGPSFSSLEELTHSFVAYHMGINQYLISFFLGIIIGFLIIQRQIQMNPNQSINNDDRKKIIVEKLWLKRILWIMAIVGLIISIYWFMTLHTMNVAPSRTSILLWFSIGKLIGCLSIAWMLYELCIGQAIIIEKIFSIRLFQFLSRLTFGIYLLHFLPLAHRLFTVRDSYVMTDKLLFEFILIDFIQTSIMAAIFYVIIERPFNNFTTMIVLNIATMTNKSHCNDNIIDRIIDNHNECIDSADIKDDDDGDGNKRKFSQYHQNGHDEMTNDSHQKQQYQYQYQSQHASSSSIDQNNNNNSLSLSHQVIKIEIQDLKLSLPQVNLFTANCGDRT</sequence>
<reference evidence="4" key="2">
    <citation type="journal article" date="2022" name="Res Sq">
        <title>Comparative Genomics Reveals Insights into the Divergent Evolution of Astigmatic Mites and Household Pest Adaptations.</title>
        <authorList>
            <person name="Xiong Q."/>
            <person name="Wan A.T.-Y."/>
            <person name="Liu X.-Y."/>
            <person name="Fung C.S.-H."/>
            <person name="Xiao X."/>
            <person name="Malainual N."/>
            <person name="Hou J."/>
            <person name="Wang L."/>
            <person name="Wang M."/>
            <person name="Yang K."/>
            <person name="Cui Y."/>
            <person name="Leung E."/>
            <person name="Nong W."/>
            <person name="Shin S.-K."/>
            <person name="Au S."/>
            <person name="Jeong K.Y."/>
            <person name="Chew F.T."/>
            <person name="Hui J."/>
            <person name="Leung T.F."/>
            <person name="Tungtrongchitr A."/>
            <person name="Zhong N."/>
            <person name="Liu Z."/>
            <person name="Tsui S."/>
        </authorList>
    </citation>
    <scope>NUCLEOTIDE SEQUENCE</scope>
    <source>
        <strain evidence="4">Derf</strain>
        <tissue evidence="4">Whole organism</tissue>
    </source>
</reference>
<feature type="compositionally biased region" description="Basic and acidic residues" evidence="1">
    <location>
        <begin position="819"/>
        <end position="835"/>
    </location>
</feature>
<feature type="transmembrane region" description="Helical" evidence="2">
    <location>
        <begin position="1427"/>
        <end position="1447"/>
    </location>
</feature>
<feature type="transmembrane region" description="Helical" evidence="2">
    <location>
        <begin position="1144"/>
        <end position="1172"/>
    </location>
</feature>
<proteinExistence type="predicted"/>
<dbReference type="EMBL" id="ASGP02000009">
    <property type="protein sequence ID" value="KAH9491202.1"/>
    <property type="molecule type" value="Genomic_DNA"/>
</dbReference>
<feature type="region of interest" description="Disordered" evidence="1">
    <location>
        <begin position="1229"/>
        <end position="1250"/>
    </location>
</feature>
<evidence type="ECO:0000313" key="5">
    <source>
        <dbReference type="Proteomes" id="UP000790347"/>
    </source>
</evidence>
<feature type="domain" description="Nose resistant-to-fluoxetine protein N-terminal" evidence="3">
    <location>
        <begin position="982"/>
        <end position="1130"/>
    </location>
</feature>
<feature type="compositionally biased region" description="Basic and acidic residues" evidence="1">
    <location>
        <begin position="1743"/>
        <end position="1754"/>
    </location>
</feature>
<feature type="compositionally biased region" description="Basic and acidic residues" evidence="1">
    <location>
        <begin position="499"/>
        <end position="515"/>
    </location>
</feature>
<feature type="compositionally biased region" description="Low complexity" evidence="1">
    <location>
        <begin position="783"/>
        <end position="792"/>
    </location>
</feature>
<feature type="transmembrane region" description="Helical" evidence="2">
    <location>
        <begin position="1656"/>
        <end position="1679"/>
    </location>
</feature>
<comment type="caution">
    <text evidence="4">The sequence shown here is derived from an EMBL/GenBank/DDBJ whole genome shotgun (WGS) entry which is preliminary data.</text>
</comment>
<protein>
    <recommendedName>
        <fullName evidence="3">Nose resistant-to-fluoxetine protein N-terminal domain-containing protein</fullName>
    </recommendedName>
</protein>
<feature type="region of interest" description="Disordered" evidence="1">
    <location>
        <begin position="97"/>
        <end position="120"/>
    </location>
</feature>
<evidence type="ECO:0000259" key="3">
    <source>
        <dbReference type="SMART" id="SM00703"/>
    </source>
</evidence>
<name>A0A922KYB1_DERFA</name>
<feature type="transmembrane region" description="Helical" evidence="2">
    <location>
        <begin position="1263"/>
        <end position="1287"/>
    </location>
</feature>